<feature type="signal peptide" evidence="4">
    <location>
        <begin position="1"/>
        <end position="18"/>
    </location>
</feature>
<name>A0ABD6ED95_9BILA</name>
<evidence type="ECO:0000256" key="4">
    <source>
        <dbReference type="SAM" id="SignalP"/>
    </source>
</evidence>
<gene>
    <name evidence="8" type="ORF">AB6A40_002013</name>
</gene>
<evidence type="ECO:0000313" key="8">
    <source>
        <dbReference type="EMBL" id="MFH4975304.1"/>
    </source>
</evidence>
<dbReference type="InterPro" id="IPR056535">
    <property type="entry name" value="TPR_NUP160_M"/>
</dbReference>
<evidence type="ECO:0000256" key="1">
    <source>
        <dbReference type="ARBA" id="ARBA00004123"/>
    </source>
</evidence>
<feature type="domain" description="NUP160 C-terminal TPR" evidence="6">
    <location>
        <begin position="800"/>
        <end position="1040"/>
    </location>
</feature>
<keyword evidence="9" id="KW-1185">Reference proteome</keyword>
<evidence type="ECO:0000256" key="3">
    <source>
        <dbReference type="ARBA" id="ARBA00023242"/>
    </source>
</evidence>
<keyword evidence="4" id="KW-0732">Signal</keyword>
<proteinExistence type="predicted"/>
<evidence type="ECO:0000259" key="7">
    <source>
        <dbReference type="Pfam" id="PF23354"/>
    </source>
</evidence>
<feature type="domain" description="NUP160 middle TPR" evidence="7">
    <location>
        <begin position="474"/>
        <end position="738"/>
    </location>
</feature>
<dbReference type="PANTHER" id="PTHR21286">
    <property type="entry name" value="NUCLEAR PORE COMPLEX PROTEIN NUP160"/>
    <property type="match status" value="1"/>
</dbReference>
<dbReference type="GO" id="GO:0005643">
    <property type="term" value="C:nuclear pore"/>
    <property type="evidence" value="ECO:0007669"/>
    <property type="project" value="UniProtKB-ARBA"/>
</dbReference>
<comment type="caution">
    <text evidence="8">The sequence shown here is derived from an EMBL/GenBank/DDBJ whole genome shotgun (WGS) entry which is preliminary data.</text>
</comment>
<evidence type="ECO:0000259" key="5">
    <source>
        <dbReference type="Pfam" id="PF11715"/>
    </source>
</evidence>
<dbReference type="PANTHER" id="PTHR21286:SF0">
    <property type="entry name" value="NUCLEAR PORE COMPLEX PROTEIN NUP160"/>
    <property type="match status" value="1"/>
</dbReference>
<keyword evidence="2" id="KW-0813">Transport</keyword>
<sequence length="1041" mass="117786">MCDVGDMLFLIFLLRSESYMFAVASVDVLDGSHIEPMTMFTAPYAEIYDFKALLCDGEPSLVVLCSDSNGKSYLIINNLNIANDSEKPWRVVAGPRSRFPDSLIDEKNPREAGNTIRCFIFNPDNYSFDVVSRAVQLECGGFDGNFDQNDWVALYKHVDQYLHSPAFDERQNARLARISTAATPMEPMTIEIFWRNLLSSCDQLMESGCLPISIWHSQHLGLFGVIQENRFTVRMPQDRFMKNILTPTKTDLKDNLHSDLIGHLATCFEAVMRRQSRENVEKAANFISGPYARVHTMFEDIIRRFCKAPETDHALESSIVEIAYGGSFCAGLLASTIQRLVDDRFYFGLSLLAITTASELSSEIVLDSWRASVAIYHEALLNVTKQYRLMSQMLSLRLSESDYESTVIFAFLSQGGLSAVEGYARAQAFLEPEMEADEDVELDLPVESQVVDRNAPFVNFSERVIEAAIDLLGPQNPHLFLPRFLLTTGHFSTLSEYCQLNKPYPQKFHFAFCYFEGNVYCGLGLPYEAVRAFGSALHGIEAEDDILNSVVLEEQVPQRKISVAEYFLKVIGLLESYDYKEQLVFVGRLALSKIEAGNAFLPEIYTALFKHELNSDLYCESLQTLSANPASDCRKKCLREFLARLVERNEIKILIDSDYGQMTDQVVEILEARARTADISEDITLYELLYDFHLKRCELSKASTIMYELSWRLRSGVQTQETLRKRCCALSSVCSTLALLPIDLQWFAFQSDAREKQKGSDELVEICIDDDDVSVGSGRLPEFDDYYRKDNGKNLAIVTLGDIRKESVLATCRSVLLDTVSANELTDSSRVSFIPPLQPYDVLNLLVGRKLFSHSWTLARTFDLPPFSILEAVVTDCINFDASGSNLLPPWVAVCRKFVTGIFMGKDRHWYVVKSMLKIAMKDRPNDPEILRCVTTVFVINHWPIPFWLSELYKKQNVADFLHLLVSYGCLSNACEILIDLVDSTTRSITSNKASTILPYNVIDHLLLLSKKADDGAISSSVNELKKKLNIYFETLESFSR</sequence>
<organism evidence="8 9">
    <name type="scientific">Gnathostoma spinigerum</name>
    <dbReference type="NCBI Taxonomy" id="75299"/>
    <lineage>
        <taxon>Eukaryota</taxon>
        <taxon>Metazoa</taxon>
        <taxon>Ecdysozoa</taxon>
        <taxon>Nematoda</taxon>
        <taxon>Chromadorea</taxon>
        <taxon>Rhabditida</taxon>
        <taxon>Spirurina</taxon>
        <taxon>Gnathostomatomorpha</taxon>
        <taxon>Gnathostomatoidea</taxon>
        <taxon>Gnathostomatidae</taxon>
        <taxon>Gnathostoma</taxon>
    </lineage>
</organism>
<evidence type="ECO:0000259" key="6">
    <source>
        <dbReference type="Pfam" id="PF23347"/>
    </source>
</evidence>
<dbReference type="InterPro" id="IPR059141">
    <property type="entry name" value="Beta-prop_Nup120_160"/>
</dbReference>
<dbReference type="Pfam" id="PF11715">
    <property type="entry name" value="Beta-prop_Nup120_160"/>
    <property type="match status" value="1"/>
</dbReference>
<dbReference type="InterPro" id="IPR056536">
    <property type="entry name" value="TPR_NUP160_C"/>
</dbReference>
<dbReference type="EMBL" id="JBGFUD010000827">
    <property type="protein sequence ID" value="MFH4975304.1"/>
    <property type="molecule type" value="Genomic_DNA"/>
</dbReference>
<feature type="domain" description="Nucleoporin Nup120/160 beta-propeller" evidence="5">
    <location>
        <begin position="6"/>
        <end position="233"/>
    </location>
</feature>
<evidence type="ECO:0000313" key="9">
    <source>
        <dbReference type="Proteomes" id="UP001608902"/>
    </source>
</evidence>
<keyword evidence="3" id="KW-0539">Nucleus</keyword>
<reference evidence="8 9" key="1">
    <citation type="submission" date="2024-08" db="EMBL/GenBank/DDBJ databases">
        <title>Gnathostoma spinigerum genome.</title>
        <authorList>
            <person name="Gonzalez-Bertolin B."/>
            <person name="Monzon S."/>
            <person name="Zaballos A."/>
            <person name="Jimenez P."/>
            <person name="Dekumyoy P."/>
            <person name="Varona S."/>
            <person name="Cuesta I."/>
            <person name="Sumanam S."/>
            <person name="Adisakwattana P."/>
            <person name="Gasser R.B."/>
            <person name="Hernandez-Gonzalez A."/>
            <person name="Young N.D."/>
            <person name="Perteguer M.J."/>
        </authorList>
    </citation>
    <scope>NUCLEOTIDE SEQUENCE [LARGE SCALE GENOMIC DNA]</scope>
    <source>
        <strain evidence="8">AL3</strain>
        <tissue evidence="8">Liver</tissue>
    </source>
</reference>
<feature type="chain" id="PRO_5044838004" evidence="4">
    <location>
        <begin position="19"/>
        <end position="1041"/>
    </location>
</feature>
<dbReference type="Proteomes" id="UP001608902">
    <property type="component" value="Unassembled WGS sequence"/>
</dbReference>
<dbReference type="InterPro" id="IPR021717">
    <property type="entry name" value="Nucleoporin_Nup160"/>
</dbReference>
<dbReference type="Pfam" id="PF23347">
    <property type="entry name" value="TPR_Nup160_C"/>
    <property type="match status" value="1"/>
</dbReference>
<protein>
    <submittedName>
        <fullName evidence="8">Uncharacterized protein</fullName>
    </submittedName>
</protein>
<dbReference type="AlphaFoldDB" id="A0ABD6ED95"/>
<dbReference type="GO" id="GO:0006913">
    <property type="term" value="P:nucleocytoplasmic transport"/>
    <property type="evidence" value="ECO:0007669"/>
    <property type="project" value="UniProtKB-ARBA"/>
</dbReference>
<accession>A0ABD6ED95</accession>
<comment type="subcellular location">
    <subcellularLocation>
        <location evidence="1">Nucleus</location>
    </subcellularLocation>
</comment>
<evidence type="ECO:0000256" key="2">
    <source>
        <dbReference type="ARBA" id="ARBA00022448"/>
    </source>
</evidence>
<dbReference type="Pfam" id="PF23354">
    <property type="entry name" value="TPR_NUP160_120_M"/>
    <property type="match status" value="1"/>
</dbReference>